<feature type="region of interest" description="Disordered" evidence="1">
    <location>
        <begin position="213"/>
        <end position="256"/>
    </location>
</feature>
<reference evidence="2" key="1">
    <citation type="journal article" date="2023" name="Access Microbiol">
        <title>De-novo genome assembly for Akanthomyces muscarius, a biocontrol agent of insect agricultural pests.</title>
        <authorList>
            <person name="Erdos Z."/>
            <person name="Studholme D.J."/>
            <person name="Raymond B."/>
            <person name="Sharma M."/>
        </authorList>
    </citation>
    <scope>NUCLEOTIDE SEQUENCE</scope>
    <source>
        <strain evidence="2">Ve6</strain>
    </source>
</reference>
<dbReference type="KEGG" id="amus:LMH87_002439"/>
<dbReference type="EMBL" id="JAJHUN010000010">
    <property type="protein sequence ID" value="KAJ4147946.1"/>
    <property type="molecule type" value="Genomic_DNA"/>
</dbReference>
<organism evidence="2 3">
    <name type="scientific">Akanthomyces muscarius</name>
    <name type="common">Entomopathogenic fungus</name>
    <name type="synonym">Lecanicillium muscarium</name>
    <dbReference type="NCBI Taxonomy" id="2231603"/>
    <lineage>
        <taxon>Eukaryota</taxon>
        <taxon>Fungi</taxon>
        <taxon>Dikarya</taxon>
        <taxon>Ascomycota</taxon>
        <taxon>Pezizomycotina</taxon>
        <taxon>Sordariomycetes</taxon>
        <taxon>Hypocreomycetidae</taxon>
        <taxon>Hypocreales</taxon>
        <taxon>Cordycipitaceae</taxon>
        <taxon>Akanthomyces</taxon>
    </lineage>
</organism>
<protein>
    <submittedName>
        <fullName evidence="2">Uncharacterized protein</fullName>
    </submittedName>
</protein>
<dbReference type="Proteomes" id="UP001144673">
    <property type="component" value="Chromosome 3"/>
</dbReference>
<dbReference type="GeneID" id="80889598"/>
<proteinExistence type="predicted"/>
<evidence type="ECO:0000313" key="3">
    <source>
        <dbReference type="Proteomes" id="UP001144673"/>
    </source>
</evidence>
<evidence type="ECO:0000256" key="1">
    <source>
        <dbReference type="SAM" id="MobiDB-lite"/>
    </source>
</evidence>
<feature type="compositionally biased region" description="Low complexity" evidence="1">
    <location>
        <begin position="213"/>
        <end position="224"/>
    </location>
</feature>
<evidence type="ECO:0000313" key="2">
    <source>
        <dbReference type="EMBL" id="KAJ4147946.1"/>
    </source>
</evidence>
<accession>A0A9W8Q9J8</accession>
<gene>
    <name evidence="2" type="ORF">LMH87_002439</name>
</gene>
<keyword evidence="3" id="KW-1185">Reference proteome</keyword>
<dbReference type="AlphaFoldDB" id="A0A9W8Q9J8"/>
<comment type="caution">
    <text evidence="2">The sequence shown here is derived from an EMBL/GenBank/DDBJ whole genome shotgun (WGS) entry which is preliminary data.</text>
</comment>
<name>A0A9W8Q9J8_AKAMU</name>
<dbReference type="RefSeq" id="XP_056050887.1">
    <property type="nucleotide sequence ID" value="XM_056193895.1"/>
</dbReference>
<sequence>MRAFASLRSAFNAVTDTGRVPNEIRICLELVQTCHQDLQDLISLRNKHLELLEAAPAQILTRLNTVIDQANRGLAAARAIVEKCRPQAHHGNKTPLHSQLEWAWGASSEFRCQEPLLSRHHAAVLAELNFLRQLTTWAVLGDSTARMSPMAALLSSDHETSTKVSARISSVPRAWTPSSSQGTPTMTYANMIEYPDFPEPVFPDALAETASSADTASLASARRSPTWGTTGRERAASRSAVVSSSHNRDMSILFED</sequence>